<feature type="chain" id="PRO_5038445111" description="DUF4352 domain-containing protein" evidence="3">
    <location>
        <begin position="22"/>
        <end position="223"/>
    </location>
</feature>
<protein>
    <recommendedName>
        <fullName evidence="6">DUF4352 domain-containing protein</fullName>
    </recommendedName>
</protein>
<evidence type="ECO:0000256" key="3">
    <source>
        <dbReference type="SAM" id="SignalP"/>
    </source>
</evidence>
<sequence length="223" mass="23893">MKKVLYSLLLTILVLGLAACGTDSESASGSEDNSEGTEETANQDTTSKEDEDNKEDTTGEEETESEESNVEEIDGGTRTTHFKVEDINAMAESGPINLTVKSIAGVTINIEDEAVKELFDGEDTVDFIVLDTVAENTSEDDIMIYPDQGTLTTDTGEQSEADMLLSDSVGGDFYGQVSKDGAIAFQVKDSESVSKATFIVDGASNADYETIGDQIKLEIPIEK</sequence>
<reference evidence="4 5" key="1">
    <citation type="submission" date="2016-10" db="EMBL/GenBank/DDBJ databases">
        <authorList>
            <person name="de Groot N.N."/>
        </authorList>
    </citation>
    <scope>NUCLEOTIDE SEQUENCE [LARGE SCALE GENOMIC DNA]</scope>
    <source>
        <strain evidence="4 5">CCM7597</strain>
    </source>
</reference>
<proteinExistence type="predicted"/>
<dbReference type="AlphaFoldDB" id="A0A1H4BY23"/>
<dbReference type="RefSeq" id="WP_093044346.1">
    <property type="nucleotide sequence ID" value="NZ_FNQR01000005.1"/>
</dbReference>
<evidence type="ECO:0008006" key="6">
    <source>
        <dbReference type="Google" id="ProtNLM"/>
    </source>
</evidence>
<keyword evidence="1 3" id="KW-0732">Signal</keyword>
<organism evidence="4 5">
    <name type="scientific">Thalassobacillus cyri</name>
    <dbReference type="NCBI Taxonomy" id="571932"/>
    <lineage>
        <taxon>Bacteria</taxon>
        <taxon>Bacillati</taxon>
        <taxon>Bacillota</taxon>
        <taxon>Bacilli</taxon>
        <taxon>Bacillales</taxon>
        <taxon>Bacillaceae</taxon>
        <taxon>Thalassobacillus</taxon>
    </lineage>
</organism>
<feature type="signal peptide" evidence="3">
    <location>
        <begin position="1"/>
        <end position="21"/>
    </location>
</feature>
<dbReference type="Gene3D" id="2.60.40.1240">
    <property type="match status" value="1"/>
</dbReference>
<keyword evidence="5" id="KW-1185">Reference proteome</keyword>
<accession>A0A1H4BY23</accession>
<dbReference type="InterPro" id="IPR029050">
    <property type="entry name" value="Immunoprotect_excell_Ig-like"/>
</dbReference>
<dbReference type="EMBL" id="FNQR01000005">
    <property type="protein sequence ID" value="SEA52732.1"/>
    <property type="molecule type" value="Genomic_DNA"/>
</dbReference>
<feature type="region of interest" description="Disordered" evidence="2">
    <location>
        <begin position="21"/>
        <end position="80"/>
    </location>
</feature>
<name>A0A1H4BY23_9BACI</name>
<evidence type="ECO:0000256" key="2">
    <source>
        <dbReference type="SAM" id="MobiDB-lite"/>
    </source>
</evidence>
<evidence type="ECO:0000256" key="1">
    <source>
        <dbReference type="ARBA" id="ARBA00022729"/>
    </source>
</evidence>
<evidence type="ECO:0000313" key="4">
    <source>
        <dbReference type="EMBL" id="SEA52732.1"/>
    </source>
</evidence>
<dbReference type="OrthoDB" id="2352785at2"/>
<dbReference type="STRING" id="571932.SAMN05421743_105184"/>
<evidence type="ECO:0000313" key="5">
    <source>
        <dbReference type="Proteomes" id="UP000198584"/>
    </source>
</evidence>
<feature type="compositionally biased region" description="Acidic residues" evidence="2">
    <location>
        <begin position="49"/>
        <end position="74"/>
    </location>
</feature>
<dbReference type="PROSITE" id="PS51257">
    <property type="entry name" value="PROKAR_LIPOPROTEIN"/>
    <property type="match status" value="1"/>
</dbReference>
<dbReference type="Proteomes" id="UP000198584">
    <property type="component" value="Unassembled WGS sequence"/>
</dbReference>
<gene>
    <name evidence="4" type="ORF">SAMN05421743_105184</name>
</gene>